<keyword evidence="4" id="KW-0732">Signal</keyword>
<evidence type="ECO:0000256" key="2">
    <source>
        <dbReference type="ARBA" id="ARBA00011738"/>
    </source>
</evidence>
<keyword evidence="6" id="KW-1185">Reference proteome</keyword>
<evidence type="ECO:0000256" key="3">
    <source>
        <dbReference type="ARBA" id="ARBA00022525"/>
    </source>
</evidence>
<dbReference type="EMBL" id="JABTTQ020001022">
    <property type="protein sequence ID" value="KAK6136652.1"/>
    <property type="molecule type" value="Genomic_DNA"/>
</dbReference>
<comment type="subcellular location">
    <subcellularLocation>
        <location evidence="4">Secreted</location>
        <location evidence="4">Extracellular space</location>
        <location evidence="4">Apoplast</location>
    </subcellularLocation>
</comment>
<gene>
    <name evidence="5" type="ORF">DH2020_029596</name>
</gene>
<comment type="subunit">
    <text evidence="2 4">Homodimer.</text>
</comment>
<keyword evidence="3 4" id="KW-0964">Secreted</keyword>
<dbReference type="Proteomes" id="UP001318860">
    <property type="component" value="Unassembled WGS sequence"/>
</dbReference>
<proteinExistence type="inferred from homology"/>
<dbReference type="PANTHER" id="PTHR21495">
    <property type="entry name" value="NUCLEOPORIN-RELATED"/>
    <property type="match status" value="1"/>
</dbReference>
<evidence type="ECO:0000256" key="1">
    <source>
        <dbReference type="ARBA" id="ARBA00010746"/>
    </source>
</evidence>
<dbReference type="Pfam" id="PF03018">
    <property type="entry name" value="Dirigent"/>
    <property type="match status" value="1"/>
</dbReference>
<accession>A0ABR0VN17</accession>
<evidence type="ECO:0000313" key="6">
    <source>
        <dbReference type="Proteomes" id="UP001318860"/>
    </source>
</evidence>
<evidence type="ECO:0000313" key="5">
    <source>
        <dbReference type="EMBL" id="KAK6136652.1"/>
    </source>
</evidence>
<comment type="function">
    <text evidence="4">Dirigent proteins impart stereoselectivity on the phenoxy radical-coupling reaction, yielding optically active lignans from two molecules of coniferyl alcohol in the biosynthesis of lignans, flavonolignans, and alkaloids and thus plays a central role in plant secondary metabolism.</text>
</comment>
<comment type="caution">
    <text evidence="5">The sequence shown here is derived from an EMBL/GenBank/DDBJ whole genome shotgun (WGS) entry which is preliminary data.</text>
</comment>
<comment type="similarity">
    <text evidence="1 4">Belongs to the plant dirigent protein family.</text>
</comment>
<organism evidence="5 6">
    <name type="scientific">Rehmannia glutinosa</name>
    <name type="common">Chinese foxglove</name>
    <dbReference type="NCBI Taxonomy" id="99300"/>
    <lineage>
        <taxon>Eukaryota</taxon>
        <taxon>Viridiplantae</taxon>
        <taxon>Streptophyta</taxon>
        <taxon>Embryophyta</taxon>
        <taxon>Tracheophyta</taxon>
        <taxon>Spermatophyta</taxon>
        <taxon>Magnoliopsida</taxon>
        <taxon>eudicotyledons</taxon>
        <taxon>Gunneridae</taxon>
        <taxon>Pentapetalae</taxon>
        <taxon>asterids</taxon>
        <taxon>lamiids</taxon>
        <taxon>Lamiales</taxon>
        <taxon>Orobanchaceae</taxon>
        <taxon>Rehmannieae</taxon>
        <taxon>Rehmannia</taxon>
    </lineage>
</organism>
<keyword evidence="4" id="KW-0052">Apoplast</keyword>
<sequence length="189" mass="21087">MEKKIIYLALILFLSTRTITPVQSKYYSESHPYEPVHEKKTHLRFYLHDILSGTKPTAVKIAGPNKTQTDNDPTPFGTTFAIDDPLTEGPEITSKVIGNARRIYASSSQDKNLTLVLYVDLGFTCGKFKGSSLSVFSRNLVTEKVRELAVVGGRGRFRLARGFVLVKTQYFNASNGDAVLEYNVEVVHP</sequence>
<dbReference type="InterPro" id="IPR004265">
    <property type="entry name" value="Dirigent"/>
</dbReference>
<feature type="signal peptide" evidence="4">
    <location>
        <begin position="1"/>
        <end position="24"/>
    </location>
</feature>
<name>A0ABR0VN17_REHGL</name>
<reference evidence="5 6" key="1">
    <citation type="journal article" date="2021" name="Comput. Struct. Biotechnol. J.">
        <title>De novo genome assembly of the potent medicinal plant Rehmannia glutinosa using nanopore technology.</title>
        <authorList>
            <person name="Ma L."/>
            <person name="Dong C."/>
            <person name="Song C."/>
            <person name="Wang X."/>
            <person name="Zheng X."/>
            <person name="Niu Y."/>
            <person name="Chen S."/>
            <person name="Feng W."/>
        </authorList>
    </citation>
    <scope>NUCLEOTIDE SEQUENCE [LARGE SCALE GENOMIC DNA]</scope>
    <source>
        <strain evidence="5">DH-2019</strain>
    </source>
</reference>
<protein>
    <recommendedName>
        <fullName evidence="4">Dirigent protein</fullName>
    </recommendedName>
</protein>
<dbReference type="Gene3D" id="2.40.480.10">
    <property type="entry name" value="Allene oxide cyclase-like"/>
    <property type="match status" value="1"/>
</dbReference>
<evidence type="ECO:0000256" key="4">
    <source>
        <dbReference type="RuleBase" id="RU363099"/>
    </source>
</evidence>
<feature type="chain" id="PRO_5044953967" description="Dirigent protein" evidence="4">
    <location>
        <begin position="25"/>
        <end position="189"/>
    </location>
</feature>
<dbReference type="InterPro" id="IPR044859">
    <property type="entry name" value="Allene_oxi_cyc_Dirigent"/>
</dbReference>